<evidence type="ECO:0000256" key="10">
    <source>
        <dbReference type="ARBA" id="ARBA00023027"/>
    </source>
</evidence>
<gene>
    <name evidence="15" type="ORF">AB3X52_09025</name>
</gene>
<dbReference type="InterPro" id="IPR044516">
    <property type="entry name" value="UXS-like"/>
</dbReference>
<sequence length="331" mass="35858">MTALTERALDGARVLVTGGAGFVGSWLCERLLDEGAAVWCVDSFLTGSPDKVAHLRDRPDFTLVEADVSDGVPDPGGLDVVMHLACPASPVHYLRRPLETLRVGSVGTAHCLDLAERHGARFVLASTSEVYGDPLEHPQRESYWGHVNPIGPRSVYDEGKRFAEATTAAYRRERGVDTGIARIFNTFGPRMSLDDGRVVPAFVHQALLGEPLTVAGDGSQTRSLCWVEDTVDGLVRLACADEPGPVNLGNDTETTVLELARTIIGLVGSSSTIEFVPLPEDDPKVRQPDISRARERLGWRPLTDVDEGLKQTVRWMHELVGPDGAAPRAQP</sequence>
<evidence type="ECO:0000256" key="7">
    <source>
        <dbReference type="ARBA" id="ARBA00022793"/>
    </source>
</evidence>
<comment type="similarity">
    <text evidence="4">Belongs to the NAD(P)-dependent epimerase/dehydratase family. UDP-glucuronic acid decarboxylase subfamily.</text>
</comment>
<protein>
    <recommendedName>
        <fullName evidence="5">UDP-glucuronate decarboxylase</fullName>
        <ecNumber evidence="5">4.1.1.35</ecNumber>
    </recommendedName>
</protein>
<name>A0ABV3SZ73_9ACTN</name>
<keyword evidence="6" id="KW-0812">Transmembrane</keyword>
<evidence type="ECO:0000256" key="1">
    <source>
        <dbReference type="ARBA" id="ARBA00001911"/>
    </source>
</evidence>
<comment type="caution">
    <text evidence="15">The sequence shown here is derived from an EMBL/GenBank/DDBJ whole genome shotgun (WGS) entry which is preliminary data.</text>
</comment>
<feature type="domain" description="NAD(P)-binding" evidence="14">
    <location>
        <begin position="15"/>
        <end position="312"/>
    </location>
</feature>
<dbReference type="PANTHER" id="PTHR43078:SF6">
    <property type="entry name" value="UDP-GLUCURONIC ACID DECARBOXYLASE 1"/>
    <property type="match status" value="1"/>
</dbReference>
<organism evidence="15 16">
    <name type="scientific">Nocardioides eburneus</name>
    <dbReference type="NCBI Taxonomy" id="3231482"/>
    <lineage>
        <taxon>Bacteria</taxon>
        <taxon>Bacillati</taxon>
        <taxon>Actinomycetota</taxon>
        <taxon>Actinomycetes</taxon>
        <taxon>Propionibacteriales</taxon>
        <taxon>Nocardioidaceae</taxon>
        <taxon>Nocardioides</taxon>
    </lineage>
</organism>
<dbReference type="EC" id="4.1.1.35" evidence="5"/>
<dbReference type="GO" id="GO:0048040">
    <property type="term" value="F:UDP-glucuronate decarboxylase activity"/>
    <property type="evidence" value="ECO:0007669"/>
    <property type="project" value="UniProtKB-EC"/>
</dbReference>
<keyword evidence="7" id="KW-0210">Decarboxylase</keyword>
<evidence type="ECO:0000256" key="11">
    <source>
        <dbReference type="ARBA" id="ARBA00023034"/>
    </source>
</evidence>
<evidence type="ECO:0000256" key="13">
    <source>
        <dbReference type="ARBA" id="ARBA00023239"/>
    </source>
</evidence>
<evidence type="ECO:0000256" key="12">
    <source>
        <dbReference type="ARBA" id="ARBA00023136"/>
    </source>
</evidence>
<evidence type="ECO:0000259" key="14">
    <source>
        <dbReference type="Pfam" id="PF16363"/>
    </source>
</evidence>
<evidence type="ECO:0000256" key="5">
    <source>
        <dbReference type="ARBA" id="ARBA00012290"/>
    </source>
</evidence>
<dbReference type="EMBL" id="JBFPJR010000012">
    <property type="protein sequence ID" value="MEX0427759.1"/>
    <property type="molecule type" value="Genomic_DNA"/>
</dbReference>
<keyword evidence="12" id="KW-0472">Membrane</keyword>
<accession>A0ABV3SZ73</accession>
<dbReference type="InterPro" id="IPR036291">
    <property type="entry name" value="NAD(P)-bd_dom_sf"/>
</dbReference>
<reference evidence="15 16" key="1">
    <citation type="submission" date="2024-07" db="EMBL/GenBank/DDBJ databases">
        <authorList>
            <person name="Lee S."/>
            <person name="Kang M."/>
        </authorList>
    </citation>
    <scope>NUCLEOTIDE SEQUENCE [LARGE SCALE GENOMIC DNA]</scope>
    <source>
        <strain evidence="15 16">DS6</strain>
    </source>
</reference>
<keyword evidence="10" id="KW-0520">NAD</keyword>
<comment type="cofactor">
    <cofactor evidence="1">
        <name>NAD(+)</name>
        <dbReference type="ChEBI" id="CHEBI:57540"/>
    </cofactor>
</comment>
<keyword evidence="8" id="KW-0735">Signal-anchor</keyword>
<dbReference type="Proteomes" id="UP001556631">
    <property type="component" value="Unassembled WGS sequence"/>
</dbReference>
<dbReference type="PANTHER" id="PTHR43078">
    <property type="entry name" value="UDP-GLUCURONIC ACID DECARBOXYLASE-RELATED"/>
    <property type="match status" value="1"/>
</dbReference>
<dbReference type="InterPro" id="IPR016040">
    <property type="entry name" value="NAD(P)-bd_dom"/>
</dbReference>
<evidence type="ECO:0000256" key="4">
    <source>
        <dbReference type="ARBA" id="ARBA00007505"/>
    </source>
</evidence>
<dbReference type="SUPFAM" id="SSF51735">
    <property type="entry name" value="NAD(P)-binding Rossmann-fold domains"/>
    <property type="match status" value="1"/>
</dbReference>
<keyword evidence="9" id="KW-1133">Transmembrane helix</keyword>
<evidence type="ECO:0000256" key="3">
    <source>
        <dbReference type="ARBA" id="ARBA00005100"/>
    </source>
</evidence>
<keyword evidence="13 15" id="KW-0456">Lyase</keyword>
<evidence type="ECO:0000256" key="9">
    <source>
        <dbReference type="ARBA" id="ARBA00022989"/>
    </source>
</evidence>
<dbReference type="Pfam" id="PF16363">
    <property type="entry name" value="GDP_Man_Dehyd"/>
    <property type="match status" value="1"/>
</dbReference>
<keyword evidence="11" id="KW-0333">Golgi apparatus</keyword>
<evidence type="ECO:0000256" key="6">
    <source>
        <dbReference type="ARBA" id="ARBA00022692"/>
    </source>
</evidence>
<proteinExistence type="inferred from homology"/>
<evidence type="ECO:0000256" key="8">
    <source>
        <dbReference type="ARBA" id="ARBA00022968"/>
    </source>
</evidence>
<comment type="subcellular location">
    <subcellularLocation>
        <location evidence="2">Golgi apparatus</location>
        <location evidence="2">Golgi stack membrane</location>
        <topology evidence="2">Single-pass type II membrane protein</topology>
    </subcellularLocation>
</comment>
<dbReference type="Gene3D" id="3.40.50.720">
    <property type="entry name" value="NAD(P)-binding Rossmann-like Domain"/>
    <property type="match status" value="1"/>
</dbReference>
<evidence type="ECO:0000256" key="2">
    <source>
        <dbReference type="ARBA" id="ARBA00004447"/>
    </source>
</evidence>
<keyword evidence="16" id="KW-1185">Reference proteome</keyword>
<dbReference type="CDD" id="cd05230">
    <property type="entry name" value="UGD_SDR_e"/>
    <property type="match status" value="1"/>
</dbReference>
<evidence type="ECO:0000313" key="15">
    <source>
        <dbReference type="EMBL" id="MEX0427759.1"/>
    </source>
</evidence>
<comment type="pathway">
    <text evidence="3">Nucleotide-sugar biosynthesis; UDP-alpha-D-xylose biosynthesis; UDP-alpha-D-xylose from UDP-alpha-D-glucuronate: step 1/1.</text>
</comment>
<evidence type="ECO:0000313" key="16">
    <source>
        <dbReference type="Proteomes" id="UP001556631"/>
    </source>
</evidence>
<dbReference type="RefSeq" id="WP_367993448.1">
    <property type="nucleotide sequence ID" value="NZ_JBFPJR010000012.1"/>
</dbReference>